<dbReference type="RefSeq" id="WP_119360829.1">
    <property type="nucleotide sequence ID" value="NZ_QWKZ01000088.1"/>
</dbReference>
<feature type="domain" description="MIP18 family-like" evidence="1">
    <location>
        <begin position="8"/>
        <end position="77"/>
    </location>
</feature>
<dbReference type="EMBL" id="QWKZ01000088">
    <property type="protein sequence ID" value="RIH83118.1"/>
    <property type="molecule type" value="Genomic_DNA"/>
</dbReference>
<organism evidence="3 4">
    <name type="scientific">Meiothermus luteus</name>
    <dbReference type="NCBI Taxonomy" id="2026184"/>
    <lineage>
        <taxon>Bacteria</taxon>
        <taxon>Thermotogati</taxon>
        <taxon>Deinococcota</taxon>
        <taxon>Deinococci</taxon>
        <taxon>Thermales</taxon>
        <taxon>Thermaceae</taxon>
        <taxon>Meiothermus</taxon>
    </lineage>
</organism>
<reference evidence="3 4" key="1">
    <citation type="submission" date="2018-08" db="EMBL/GenBank/DDBJ databases">
        <title>Meiothermus luteus KCTC 52599 genome sequencing project.</title>
        <authorList>
            <person name="Da Costa M.S."/>
            <person name="Albuquerque L."/>
            <person name="Raposo P."/>
            <person name="Froufe H.J.C."/>
            <person name="Barroso C.S."/>
            <person name="Egas C."/>
        </authorList>
    </citation>
    <scope>NUCLEOTIDE SEQUENCE [LARGE SCALE GENOMIC DNA]</scope>
    <source>
        <strain evidence="3 4">KCTC 52599</strain>
    </source>
</reference>
<proteinExistence type="predicted"/>
<dbReference type="SUPFAM" id="SSF117916">
    <property type="entry name" value="Fe-S cluster assembly (FSCA) domain-like"/>
    <property type="match status" value="1"/>
</dbReference>
<evidence type="ECO:0000313" key="3">
    <source>
        <dbReference type="EMBL" id="RIH83118.1"/>
    </source>
</evidence>
<dbReference type="Proteomes" id="UP000265800">
    <property type="component" value="Unassembled WGS sequence"/>
</dbReference>
<dbReference type="InterPro" id="IPR011883">
    <property type="entry name" value="PaaD-like"/>
</dbReference>
<dbReference type="Gene3D" id="3.30.300.130">
    <property type="entry name" value="Fe-S cluster assembly (FSCA)"/>
    <property type="match status" value="1"/>
</dbReference>
<evidence type="ECO:0000313" key="4">
    <source>
        <dbReference type="Proteomes" id="UP000265800"/>
    </source>
</evidence>
<keyword evidence="4" id="KW-1185">Reference proteome</keyword>
<dbReference type="InterPro" id="IPR052339">
    <property type="entry name" value="Fe-S_Maturation_MIP18"/>
</dbReference>
<dbReference type="InterPro" id="IPR002744">
    <property type="entry name" value="MIP18-like"/>
</dbReference>
<dbReference type="NCBIfam" id="TIGR02159">
    <property type="entry name" value="PA_CoA_Oxy4"/>
    <property type="match status" value="1"/>
</dbReference>
<dbReference type="Pfam" id="PF23451">
    <property type="entry name" value="Zn_ribbon_PaaD"/>
    <property type="match status" value="1"/>
</dbReference>
<dbReference type="InterPro" id="IPR056572">
    <property type="entry name" value="Zn_ribbon_PaaD"/>
</dbReference>
<dbReference type="Pfam" id="PF01883">
    <property type="entry name" value="FeS_assembly_P"/>
    <property type="match status" value="1"/>
</dbReference>
<dbReference type="PANTHER" id="PTHR42831">
    <property type="entry name" value="FE-S PROTEIN MATURATION AUXILIARY FACTOR YITW"/>
    <property type="match status" value="1"/>
</dbReference>
<gene>
    <name evidence="3" type="primary">paaD_2</name>
    <name evidence="3" type="ORF">Mlute_02294</name>
</gene>
<evidence type="ECO:0000259" key="1">
    <source>
        <dbReference type="Pfam" id="PF01883"/>
    </source>
</evidence>
<dbReference type="PANTHER" id="PTHR42831:SF3">
    <property type="entry name" value="1,2-PHENYLACETYL-COA EPOXIDASE, SUBUNIT D-RELATED"/>
    <property type="match status" value="1"/>
</dbReference>
<dbReference type="AlphaFoldDB" id="A0A399EGP5"/>
<sequence>MTALPTTEQVWEALARIPDPEIPVVNVVEMGIVREVQVDGSRATITMTPTFSGCPALHLIREQLEQTARSLGFAEVEVKTALFPPWSTDWITPEAKERLRRYGIAPPKPTREGGALIALEAPPTPCPRCGSLDTTLTSPFGPTLCKSIHVCNRCKEPFEGFKAV</sequence>
<accession>A0A399EGP5</accession>
<protein>
    <submittedName>
        <fullName evidence="3">Putative 1,2-phenylacetyl-CoA epoxidase, subunit D</fullName>
    </submittedName>
</protein>
<evidence type="ECO:0000259" key="2">
    <source>
        <dbReference type="Pfam" id="PF23451"/>
    </source>
</evidence>
<dbReference type="OrthoDB" id="3684942at2"/>
<dbReference type="InterPro" id="IPR034904">
    <property type="entry name" value="FSCA_dom_sf"/>
</dbReference>
<comment type="caution">
    <text evidence="3">The sequence shown here is derived from an EMBL/GenBank/DDBJ whole genome shotgun (WGS) entry which is preliminary data.</text>
</comment>
<name>A0A399EGP5_9DEIN</name>
<feature type="domain" description="PaaD zinc beta ribbon" evidence="2">
    <location>
        <begin position="120"/>
        <end position="162"/>
    </location>
</feature>